<dbReference type="InterPro" id="IPR003695">
    <property type="entry name" value="Ppx_GppA_N"/>
</dbReference>
<dbReference type="Gene3D" id="3.30.420.40">
    <property type="match status" value="1"/>
</dbReference>
<dbReference type="Gene3D" id="3.30.420.150">
    <property type="entry name" value="Exopolyphosphatase. Domain 2"/>
    <property type="match status" value="1"/>
</dbReference>
<evidence type="ECO:0000259" key="2">
    <source>
        <dbReference type="Pfam" id="PF21697"/>
    </source>
</evidence>
<name>A0A1H3ZF94_9RHOB</name>
<dbReference type="PANTHER" id="PTHR30005">
    <property type="entry name" value="EXOPOLYPHOSPHATASE"/>
    <property type="match status" value="1"/>
</dbReference>
<dbReference type="InterPro" id="IPR043129">
    <property type="entry name" value="ATPase_NBD"/>
</dbReference>
<dbReference type="Pfam" id="PF02541">
    <property type="entry name" value="Ppx-GppA"/>
    <property type="match status" value="1"/>
</dbReference>
<dbReference type="InterPro" id="IPR048951">
    <property type="entry name" value="Ppx_C"/>
</dbReference>
<evidence type="ECO:0000313" key="3">
    <source>
        <dbReference type="EMBL" id="SEA22091.1"/>
    </source>
</evidence>
<dbReference type="GO" id="GO:0016462">
    <property type="term" value="F:pyrophosphatase activity"/>
    <property type="evidence" value="ECO:0007669"/>
    <property type="project" value="TreeGrafter"/>
</dbReference>
<organism evidence="3 4">
    <name type="scientific">Rubrimonas cliftonensis</name>
    <dbReference type="NCBI Taxonomy" id="89524"/>
    <lineage>
        <taxon>Bacteria</taxon>
        <taxon>Pseudomonadati</taxon>
        <taxon>Pseudomonadota</taxon>
        <taxon>Alphaproteobacteria</taxon>
        <taxon>Rhodobacterales</taxon>
        <taxon>Paracoccaceae</taxon>
        <taxon>Rubrimonas</taxon>
    </lineage>
</organism>
<reference evidence="3 4" key="1">
    <citation type="submission" date="2016-10" db="EMBL/GenBank/DDBJ databases">
        <authorList>
            <person name="de Groot N.N."/>
        </authorList>
    </citation>
    <scope>NUCLEOTIDE SEQUENCE [LARGE SCALE GENOMIC DNA]</scope>
    <source>
        <strain evidence="3 4">DSM 15345</strain>
    </source>
</reference>
<protein>
    <submittedName>
        <fullName evidence="3">Ppx/GppA phosphatase</fullName>
    </submittedName>
</protein>
<dbReference type="RefSeq" id="WP_175478806.1">
    <property type="nucleotide sequence ID" value="NZ_FNQM01000003.1"/>
</dbReference>
<feature type="domain" description="Exopolyphosphatase C-terminal" evidence="2">
    <location>
        <begin position="322"/>
        <end position="500"/>
    </location>
</feature>
<dbReference type="Gene3D" id="1.10.3210.10">
    <property type="entry name" value="Hypothetical protein af1432"/>
    <property type="match status" value="1"/>
</dbReference>
<dbReference type="EMBL" id="FNQM01000003">
    <property type="protein sequence ID" value="SEA22091.1"/>
    <property type="molecule type" value="Genomic_DNA"/>
</dbReference>
<gene>
    <name evidence="3" type="ORF">SAMN05444370_103508</name>
</gene>
<dbReference type="PANTHER" id="PTHR30005:SF0">
    <property type="entry name" value="RETROGRADE REGULATION PROTEIN 2"/>
    <property type="match status" value="1"/>
</dbReference>
<evidence type="ECO:0000313" key="4">
    <source>
        <dbReference type="Proteomes" id="UP000198703"/>
    </source>
</evidence>
<dbReference type="Proteomes" id="UP000198703">
    <property type="component" value="Unassembled WGS sequence"/>
</dbReference>
<dbReference type="CDD" id="cd24052">
    <property type="entry name" value="ASKHA_NBD_HpPPX-GppA-like"/>
    <property type="match status" value="1"/>
</dbReference>
<evidence type="ECO:0000259" key="1">
    <source>
        <dbReference type="Pfam" id="PF02541"/>
    </source>
</evidence>
<proteinExistence type="predicted"/>
<dbReference type="SUPFAM" id="SSF109604">
    <property type="entry name" value="HD-domain/PDEase-like"/>
    <property type="match status" value="1"/>
</dbReference>
<sequence>MGDQASFLEAAAPSFARLDGREGRVAVVDVGSNSVRLVVFEGVDRAPAYFFNEKASCGLGAELARTGRLSVAGRKAALKTLCRFAALADRMRVVALDAVATAAVREAEDGPEFRDLVERETGLRLRVIDGDEEARLSALGVLLGEPTADGAAADMGGASMELADISAAKVGPRLTLSLGPQRLAGLEGAALRQRIDAEIDRAAMVVPLAGRTLYAVGGAWRSVAKAQMARVGHPLRVLHGYRLEADAAIEACGWIAAQTPEALKALPGVSSNRAAATPTAALVLGRLVERLKPVALAISAFGLREGAYYERLPESVRRRDPLIEAARRLEQTQARFPGFGDELANWVAPLLDAWPVEDRRLARAACLLNDVNWRAHPDYRAASCFETVTRANLGGVDHAGRVFIGLALAQRYGAGPGSVDAEAALALLDRTGAVRARALGRALRLGAMLSASTPGSLSEARLVVSAREVRLTLAPSLASLSGELVERRLGALADLLGLECSLEV</sequence>
<dbReference type="SUPFAM" id="SSF53067">
    <property type="entry name" value="Actin-like ATPase domain"/>
    <property type="match status" value="2"/>
</dbReference>
<dbReference type="Pfam" id="PF21697">
    <property type="entry name" value="Ppx_C"/>
    <property type="match status" value="1"/>
</dbReference>
<accession>A0A1H3ZF94</accession>
<dbReference type="InterPro" id="IPR050273">
    <property type="entry name" value="GppA/Ppx_hydrolase"/>
</dbReference>
<dbReference type="STRING" id="89524.SAMN05444370_103508"/>
<feature type="domain" description="Ppx/GppA phosphatase N-terminal" evidence="1">
    <location>
        <begin position="38"/>
        <end position="313"/>
    </location>
</feature>
<keyword evidence="4" id="KW-1185">Reference proteome</keyword>
<dbReference type="AlphaFoldDB" id="A0A1H3ZF94"/>